<keyword evidence="4 7" id="KW-0833">Ubl conjugation pathway</keyword>
<feature type="site" description="Important for enzyme activity" evidence="7">
    <location>
        <position position="208"/>
    </location>
</feature>
<dbReference type="CDD" id="cd09616">
    <property type="entry name" value="Peptidase_C12_UCH_L1_L3"/>
    <property type="match status" value="1"/>
</dbReference>
<dbReference type="Proteomes" id="UP000008743">
    <property type="component" value="Unassembled WGS sequence"/>
</dbReference>
<dbReference type="Gene3D" id="3.40.532.10">
    <property type="entry name" value="Peptidase C12, ubiquitin carboxyl-terminal hydrolase"/>
    <property type="match status" value="1"/>
</dbReference>
<dbReference type="InterPro" id="IPR036959">
    <property type="entry name" value="Peptidase_C12_UCH_sf"/>
</dbReference>
<sequence length="259" mass="29407">MPPPLGNNSDCKFEIREVWEYNLEEEMAVIRDVVQDYPYLAMFVWSLGLPRKWGFTDVYGLDADLLAMVPQPVVAVMMLFPVTKPHEDHRVAEDERIQAEGQTLSPNVYHLKQTIANACGTVGVLHAVANNKDRLELPEDCYLRRFVENGSAKTSEERGEQLEVSEEVTNVHEECANEGQTETPSLDDDTFLHFVCLIERDGFLYELDGRKSFPINHGPSSQQTLLEDAAKVVQKFMDRDTSQVQFNMIALTELPQDAE</sequence>
<accession>A0A0D2WXE0</accession>
<dbReference type="AlphaFoldDB" id="A0A0D2WXE0"/>
<gene>
    <name evidence="10" type="ORF">CAOG_007285</name>
</gene>
<feature type="site" description="Transition state stabilizer" evidence="7">
    <location>
        <position position="113"/>
    </location>
</feature>
<keyword evidence="11" id="KW-1185">Reference proteome</keyword>
<dbReference type="FunCoup" id="A0A0D2WXE0">
    <property type="interactions" value="341"/>
</dbReference>
<proteinExistence type="inferred from homology"/>
<dbReference type="GO" id="GO:0006511">
    <property type="term" value="P:ubiquitin-dependent protein catabolic process"/>
    <property type="evidence" value="ECO:0007669"/>
    <property type="project" value="UniProtKB-UniRule"/>
</dbReference>
<evidence type="ECO:0000259" key="9">
    <source>
        <dbReference type="PROSITE" id="PS52048"/>
    </source>
</evidence>
<protein>
    <recommendedName>
        <fullName evidence="8">Ubiquitin carboxyl-terminal hydrolase</fullName>
        <ecNumber evidence="8">3.4.19.12</ecNumber>
    </recommendedName>
</protein>
<dbReference type="Pfam" id="PF01088">
    <property type="entry name" value="Peptidase_C12"/>
    <property type="match status" value="1"/>
</dbReference>
<dbReference type="OrthoDB" id="427186at2759"/>
<dbReference type="OMA" id="TCFVQAP"/>
<dbReference type="EMBL" id="KE346374">
    <property type="protein sequence ID" value="KJE97423.1"/>
    <property type="molecule type" value="Genomic_DNA"/>
</dbReference>
<dbReference type="GO" id="GO:0005737">
    <property type="term" value="C:cytoplasm"/>
    <property type="evidence" value="ECO:0007669"/>
    <property type="project" value="TreeGrafter"/>
</dbReference>
<dbReference type="InterPro" id="IPR001578">
    <property type="entry name" value="Peptidase_C12_UCH"/>
</dbReference>
<dbReference type="PANTHER" id="PTHR10589:SF17">
    <property type="entry name" value="UBIQUITIN CARBOXYL-TERMINAL HYDROLASE"/>
    <property type="match status" value="1"/>
</dbReference>
<dbReference type="InParanoid" id="A0A0D2WXE0"/>
<reference evidence="11" key="1">
    <citation type="submission" date="2011-02" db="EMBL/GenBank/DDBJ databases">
        <title>The Genome Sequence of Capsaspora owczarzaki ATCC 30864.</title>
        <authorList>
            <person name="Russ C."/>
            <person name="Cuomo C."/>
            <person name="Burger G."/>
            <person name="Gray M.W."/>
            <person name="Holland P.W.H."/>
            <person name="King N."/>
            <person name="Lang F.B.F."/>
            <person name="Roger A.J."/>
            <person name="Ruiz-Trillo I."/>
            <person name="Young S.K."/>
            <person name="Zeng Q."/>
            <person name="Gargeya S."/>
            <person name="Alvarado L."/>
            <person name="Berlin A."/>
            <person name="Chapman S.B."/>
            <person name="Chen Z."/>
            <person name="Freedman E."/>
            <person name="Gellesch M."/>
            <person name="Goldberg J."/>
            <person name="Griggs A."/>
            <person name="Gujja S."/>
            <person name="Heilman E."/>
            <person name="Heiman D."/>
            <person name="Howarth C."/>
            <person name="Mehta T."/>
            <person name="Neiman D."/>
            <person name="Pearson M."/>
            <person name="Roberts A."/>
            <person name="Saif S."/>
            <person name="Shea T."/>
            <person name="Shenoy N."/>
            <person name="Sisk P."/>
            <person name="Stolte C."/>
            <person name="Sykes S."/>
            <person name="White J."/>
            <person name="Yandava C."/>
            <person name="Haas B."/>
            <person name="Nusbaum C."/>
            <person name="Birren B."/>
        </authorList>
    </citation>
    <scope>NUCLEOTIDE SEQUENCE</scope>
    <source>
        <strain evidence="11">ATCC 30864</strain>
    </source>
</reference>
<dbReference type="eggNOG" id="KOG1415">
    <property type="taxonomic scope" value="Eukaryota"/>
</dbReference>
<evidence type="ECO:0000256" key="5">
    <source>
        <dbReference type="ARBA" id="ARBA00022801"/>
    </source>
</evidence>
<dbReference type="GO" id="GO:0004843">
    <property type="term" value="F:cysteine-type deubiquitinase activity"/>
    <property type="evidence" value="ECO:0007669"/>
    <property type="project" value="UniProtKB-UniRule"/>
</dbReference>
<dbReference type="RefSeq" id="XP_004343144.1">
    <property type="nucleotide sequence ID" value="XM_004343094.2"/>
</dbReference>
<comment type="similarity">
    <text evidence="2 7 8">Belongs to the peptidase C12 family.</text>
</comment>
<dbReference type="STRING" id="595528.A0A0D2WXE0"/>
<dbReference type="PANTHER" id="PTHR10589">
    <property type="entry name" value="UBIQUITIN CARBOXYL-TERMINAL HYDROLASE"/>
    <property type="match status" value="1"/>
</dbReference>
<dbReference type="InterPro" id="IPR038765">
    <property type="entry name" value="Papain-like_cys_pep_sf"/>
</dbReference>
<comment type="catalytic activity">
    <reaction evidence="1 7 8">
        <text>Thiol-dependent hydrolysis of ester, thioester, amide, peptide and isopeptide bonds formed by the C-terminal Gly of ubiquitin (a 76-residue protein attached to proteins as an intracellular targeting signal).</text>
        <dbReference type="EC" id="3.4.19.12"/>
    </reaction>
</comment>
<keyword evidence="6 7" id="KW-0788">Thiol protease</keyword>
<dbReference type="EC" id="3.4.19.12" evidence="8"/>
<keyword evidence="3 7" id="KW-0645">Protease</keyword>
<evidence type="ECO:0000313" key="10">
    <source>
        <dbReference type="EMBL" id="KJE97423.1"/>
    </source>
</evidence>
<organism evidence="10 11">
    <name type="scientific">Capsaspora owczarzaki (strain ATCC 30864)</name>
    <dbReference type="NCBI Taxonomy" id="595528"/>
    <lineage>
        <taxon>Eukaryota</taxon>
        <taxon>Filasterea</taxon>
        <taxon>Capsaspora</taxon>
    </lineage>
</organism>
<evidence type="ECO:0000256" key="6">
    <source>
        <dbReference type="ARBA" id="ARBA00022807"/>
    </source>
</evidence>
<dbReference type="PhylomeDB" id="A0A0D2WXE0"/>
<keyword evidence="5 7" id="KW-0378">Hydrolase</keyword>
<evidence type="ECO:0000256" key="4">
    <source>
        <dbReference type="ARBA" id="ARBA00022786"/>
    </source>
</evidence>
<feature type="active site" description="Nucleophile" evidence="7">
    <location>
        <position position="119"/>
    </location>
</feature>
<name>A0A0D2WXE0_CAPO3</name>
<evidence type="ECO:0000256" key="1">
    <source>
        <dbReference type="ARBA" id="ARBA00000707"/>
    </source>
</evidence>
<dbReference type="PROSITE" id="PS52048">
    <property type="entry name" value="UCH_DOMAIN"/>
    <property type="match status" value="1"/>
</dbReference>
<dbReference type="SUPFAM" id="SSF54001">
    <property type="entry name" value="Cysteine proteinases"/>
    <property type="match status" value="1"/>
</dbReference>
<evidence type="ECO:0000313" key="11">
    <source>
        <dbReference type="Proteomes" id="UP000008743"/>
    </source>
</evidence>
<evidence type="ECO:0000256" key="7">
    <source>
        <dbReference type="PROSITE-ProRule" id="PRU01393"/>
    </source>
</evidence>
<dbReference type="InterPro" id="IPR057254">
    <property type="entry name" value="UCH_AS"/>
</dbReference>
<feature type="domain" description="UCH catalytic" evidence="9">
    <location>
        <begin position="18"/>
        <end position="253"/>
    </location>
</feature>
<dbReference type="FunFam" id="3.40.532.10:FF:000006">
    <property type="entry name" value="Ubiquitin carboxyl-terminal hydrolase"/>
    <property type="match status" value="1"/>
</dbReference>
<evidence type="ECO:0000256" key="3">
    <source>
        <dbReference type="ARBA" id="ARBA00022670"/>
    </source>
</evidence>
<dbReference type="PRINTS" id="PR00707">
    <property type="entry name" value="UBCTHYDRLASE"/>
</dbReference>
<evidence type="ECO:0000256" key="8">
    <source>
        <dbReference type="RuleBase" id="RU361215"/>
    </source>
</evidence>
<dbReference type="GO" id="GO:0016579">
    <property type="term" value="P:protein deubiquitination"/>
    <property type="evidence" value="ECO:0007669"/>
    <property type="project" value="TreeGrafter"/>
</dbReference>
<feature type="active site" description="Proton donor" evidence="7">
    <location>
        <position position="193"/>
    </location>
</feature>
<evidence type="ECO:0000256" key="2">
    <source>
        <dbReference type="ARBA" id="ARBA00009326"/>
    </source>
</evidence>
<dbReference type="PROSITE" id="PS00140">
    <property type="entry name" value="UCH_1"/>
    <property type="match status" value="1"/>
</dbReference>